<name>A0A4T0FRD4_9BASI</name>
<sequence>MLCTTKRLSTTFKYSSLASRSFASKASKMTSIASVFASLSGDDPVDLPSRFSDLKKDIFKDNLIETWRKVITQLKPEVEEVAALGSDAIPRIPYNQIETGVDKGIIDRVKKVGSVVVDGGVAEKEALGWKQSIREYAAANKDKVKGFPADDVQVFEFYHSVAQTQARCHPALRKTQEYLLNLLHVSDPQSEISLGTIMSYYDRLRIRKPGDSQFALGPHIDGGSLERWEDAGYRACWKHILDGDYTRHDPFNVSPRLDAKFDLYGAKGGCSVYRPFQGWTSMSDVGPHEGTLKVLPLDLKLATAYVILRPFFAPIRGPQHLDFDDWRLDLESTSFPGSSQGRTQELNSLTHPHLQLDRTMVSASRLSPGDQVYWHSDVVHAVEAEHHGAGDSSVLYIPAIPLTVNNAHYLKDQRACFENGLAPSDFGSGEGESHFAGRMNPNSVSAGPSRQLLGLEPFPCPAGASPGAKRTVDKANKMLFC</sequence>
<proteinExistence type="predicted"/>
<dbReference type="InterPro" id="IPR027443">
    <property type="entry name" value="IPNS-like_sf"/>
</dbReference>
<dbReference type="OrthoDB" id="8249012at2759"/>
<organism evidence="1 2">
    <name type="scientific">Wallemia hederae</name>
    <dbReference type="NCBI Taxonomy" id="1540922"/>
    <lineage>
        <taxon>Eukaryota</taxon>
        <taxon>Fungi</taxon>
        <taxon>Dikarya</taxon>
        <taxon>Basidiomycota</taxon>
        <taxon>Wallemiomycotina</taxon>
        <taxon>Wallemiomycetes</taxon>
        <taxon>Wallemiales</taxon>
        <taxon>Wallemiaceae</taxon>
        <taxon>Wallemia</taxon>
    </lineage>
</organism>
<gene>
    <name evidence="1" type="ORF">E3P99_01261</name>
</gene>
<evidence type="ECO:0008006" key="3">
    <source>
        <dbReference type="Google" id="ProtNLM"/>
    </source>
</evidence>
<dbReference type="Gene3D" id="2.60.120.330">
    <property type="entry name" value="B-lactam Antibiotic, Isopenicillin N Synthase, Chain"/>
    <property type="match status" value="1"/>
</dbReference>
<dbReference type="PANTHER" id="PTHR30613">
    <property type="entry name" value="UNCHARACTERIZED PROTEIN YBIU-RELATED"/>
    <property type="match status" value="1"/>
</dbReference>
<evidence type="ECO:0000313" key="1">
    <source>
        <dbReference type="EMBL" id="TIA91079.1"/>
    </source>
</evidence>
<dbReference type="SUPFAM" id="SSF51197">
    <property type="entry name" value="Clavaminate synthase-like"/>
    <property type="match status" value="1"/>
</dbReference>
<dbReference type="Proteomes" id="UP000310189">
    <property type="component" value="Unassembled WGS sequence"/>
</dbReference>
<dbReference type="AlphaFoldDB" id="A0A4T0FRD4"/>
<dbReference type="PANTHER" id="PTHR30613:SF1">
    <property type="entry name" value="DUF1479 DOMAIN PROTEIN (AFU_ORTHOLOGUE AFUA_5G09280)"/>
    <property type="match status" value="1"/>
</dbReference>
<dbReference type="Pfam" id="PF07350">
    <property type="entry name" value="Gig2-like"/>
    <property type="match status" value="1"/>
</dbReference>
<comment type="caution">
    <text evidence="1">The sequence shown here is derived from an EMBL/GenBank/DDBJ whole genome shotgun (WGS) entry which is preliminary data.</text>
</comment>
<keyword evidence="2" id="KW-1185">Reference proteome</keyword>
<protein>
    <recommendedName>
        <fullName evidence="3">DUF1479 domain protein</fullName>
    </recommendedName>
</protein>
<dbReference type="InterPro" id="IPR010856">
    <property type="entry name" value="Gig2-like"/>
</dbReference>
<dbReference type="EMBL" id="SPNW01000014">
    <property type="protein sequence ID" value="TIA91079.1"/>
    <property type="molecule type" value="Genomic_DNA"/>
</dbReference>
<evidence type="ECO:0000313" key="2">
    <source>
        <dbReference type="Proteomes" id="UP000310189"/>
    </source>
</evidence>
<reference evidence="1 2" key="1">
    <citation type="submission" date="2019-03" db="EMBL/GenBank/DDBJ databases">
        <title>Sequencing 23 genomes of Wallemia ichthyophaga.</title>
        <authorList>
            <person name="Gostincar C."/>
        </authorList>
    </citation>
    <scope>NUCLEOTIDE SEQUENCE [LARGE SCALE GENOMIC DNA]</scope>
    <source>
        <strain evidence="1 2">EXF-5753</strain>
    </source>
</reference>
<accession>A0A4T0FRD4</accession>